<evidence type="ECO:0000313" key="13">
    <source>
        <dbReference type="Proteomes" id="UP000719412"/>
    </source>
</evidence>
<evidence type="ECO:0000256" key="7">
    <source>
        <dbReference type="ARBA" id="ARBA00022729"/>
    </source>
</evidence>
<gene>
    <name evidence="12" type="ORF">GEV33_002623</name>
</gene>
<dbReference type="InterPro" id="IPR007676">
    <property type="entry name" value="Ribophorin_I"/>
</dbReference>
<proteinExistence type="inferred from homology"/>
<reference evidence="12" key="1">
    <citation type="journal article" date="2020" name="J Insects Food Feed">
        <title>The yellow mealworm (Tenebrio molitor) genome: a resource for the emerging insects as food and feed industry.</title>
        <authorList>
            <person name="Eriksson T."/>
            <person name="Andere A."/>
            <person name="Kelstrup H."/>
            <person name="Emery V."/>
            <person name="Picard C."/>
        </authorList>
    </citation>
    <scope>NUCLEOTIDE SEQUENCE</scope>
    <source>
        <strain evidence="12">Stoneville</strain>
        <tissue evidence="12">Whole head</tissue>
    </source>
</reference>
<comment type="function">
    <text evidence="1 11">Subunit of the oligosaccharyl transferase (OST) complex that catalyzes the initial transfer of a defined glycan (Glc(3)Man(9)GlcNAc(2) in eukaryotes) from the lipid carrier dolichol-pyrophosphate to an asparagine residue within an Asn-X-Ser/Thr consensus motif in nascent polypeptide chains, the first step in protein N-glycosylation. N-glycosylation occurs cotranslationally and the complex associates with the Sec61 complex at the channel-forming translocon complex that mediates protein translocation across the endoplasmic reticulum (ER). All subunits are required for a maximal enzyme activity.</text>
</comment>
<comment type="subunit">
    <text evidence="11">Component of the oligosaccharyltransferase (OST) complex.</text>
</comment>
<evidence type="ECO:0000256" key="8">
    <source>
        <dbReference type="ARBA" id="ARBA00022824"/>
    </source>
</evidence>
<keyword evidence="13" id="KW-1185">Reference proteome</keyword>
<feature type="transmembrane region" description="Helical" evidence="11">
    <location>
        <begin position="490"/>
        <end position="511"/>
    </location>
</feature>
<comment type="pathway">
    <text evidence="3 11">Protein modification; protein glycosylation.</text>
</comment>
<organism evidence="12 13">
    <name type="scientific">Tenebrio molitor</name>
    <name type="common">Yellow mealworm beetle</name>
    <dbReference type="NCBI Taxonomy" id="7067"/>
    <lineage>
        <taxon>Eukaryota</taxon>
        <taxon>Metazoa</taxon>
        <taxon>Ecdysozoa</taxon>
        <taxon>Arthropoda</taxon>
        <taxon>Hexapoda</taxon>
        <taxon>Insecta</taxon>
        <taxon>Pterygota</taxon>
        <taxon>Neoptera</taxon>
        <taxon>Endopterygota</taxon>
        <taxon>Coleoptera</taxon>
        <taxon>Polyphaga</taxon>
        <taxon>Cucujiformia</taxon>
        <taxon>Tenebrionidae</taxon>
        <taxon>Tenebrio</taxon>
    </lineage>
</organism>
<evidence type="ECO:0000256" key="5">
    <source>
        <dbReference type="ARBA" id="ARBA00017611"/>
    </source>
</evidence>
<keyword evidence="9 11" id="KW-1133">Transmembrane helix</keyword>
<dbReference type="AlphaFoldDB" id="A0A8J6HST6"/>
<comment type="similarity">
    <text evidence="4 11">Belongs to the OST1 family.</text>
</comment>
<evidence type="ECO:0000256" key="6">
    <source>
        <dbReference type="ARBA" id="ARBA00022692"/>
    </source>
</evidence>
<keyword evidence="6 11" id="KW-0812">Transmembrane</keyword>
<sequence>MAPNKVSPKKYNASKTLWTWHKSARAQVLFLLKKEQVKAKSRLTAEIATHDPSTSSHLPMEDRAVKMVREAAEIYLDEIMQEQASQQLINKNVERTIDLTSQLVKIMSTITLENTGKETVRTFLVALEPETVGNLSYISVKDSLKEDLKFIPTKIENQIEAYTVQFKQALAPGRTATLSLETIFTKGLVPYPNSITQKEKQLVRYFGNHYFYTPYLTTKQTTTVTLSSRSVESYTKLKPVTQSDSTITYGPYNDVAPLTQDRLILHYENNSPFLTVTRLERLIEISHWGNIAVEENVEILHTGAKLKGSFSRYDYQRDTSSSHHSIKSYRTILPAAAYNIYYRDSNGNISTSQVRTRKDWIELELRPRFPLFGGWRSSYTLGYSVPSYQYLFRKSSSEYVLNMRLLDHVFDDMHVEELETSVVLPVGVSNVQITTPFDVERLADGVTYKYLDHLGRSVIRLKKTNLVEQHIQDLEIVYHWKSLLLLHEPILLALALYVLFIFVIIYVRLDFSIHKPEHSKKE</sequence>
<keyword evidence="10 11" id="KW-0472">Membrane</keyword>
<dbReference type="PANTHER" id="PTHR21049">
    <property type="entry name" value="RIBOPHORIN I"/>
    <property type="match status" value="1"/>
</dbReference>
<keyword evidence="7" id="KW-0732">Signal</keyword>
<accession>A0A8J6HST6</accession>
<comment type="subcellular location">
    <subcellularLocation>
        <location evidence="2 11">Endoplasmic reticulum membrane</location>
        <topology evidence="2 11">Single-pass type I membrane protein</topology>
    </subcellularLocation>
</comment>
<comment type="caution">
    <text evidence="12">The sequence shown here is derived from an EMBL/GenBank/DDBJ whole genome shotgun (WGS) entry which is preliminary data.</text>
</comment>
<evidence type="ECO:0000256" key="4">
    <source>
        <dbReference type="ARBA" id="ARBA00008905"/>
    </source>
</evidence>
<dbReference type="Pfam" id="PF04597">
    <property type="entry name" value="Ribophorin_I"/>
    <property type="match status" value="1"/>
</dbReference>
<protein>
    <recommendedName>
        <fullName evidence="5 11">Dolichyl-diphosphooligosaccharide--protein glycosyltransferase subunit 1</fullName>
    </recommendedName>
</protein>
<evidence type="ECO:0000256" key="10">
    <source>
        <dbReference type="ARBA" id="ARBA00023136"/>
    </source>
</evidence>
<evidence type="ECO:0000256" key="9">
    <source>
        <dbReference type="ARBA" id="ARBA00022989"/>
    </source>
</evidence>
<reference evidence="12" key="2">
    <citation type="submission" date="2021-08" db="EMBL/GenBank/DDBJ databases">
        <authorList>
            <person name="Eriksson T."/>
        </authorList>
    </citation>
    <scope>NUCLEOTIDE SEQUENCE</scope>
    <source>
        <strain evidence="12">Stoneville</strain>
        <tissue evidence="12">Whole head</tissue>
    </source>
</reference>
<dbReference type="EMBL" id="JABDTM020012719">
    <property type="protein sequence ID" value="KAH0820169.1"/>
    <property type="molecule type" value="Genomic_DNA"/>
</dbReference>
<evidence type="ECO:0000256" key="2">
    <source>
        <dbReference type="ARBA" id="ARBA00004115"/>
    </source>
</evidence>
<dbReference type="GO" id="GO:0018279">
    <property type="term" value="P:protein N-linked glycosylation via asparagine"/>
    <property type="evidence" value="ECO:0007669"/>
    <property type="project" value="TreeGrafter"/>
</dbReference>
<name>A0A8J6HST6_TENMO</name>
<evidence type="ECO:0000256" key="1">
    <source>
        <dbReference type="ARBA" id="ARBA00002791"/>
    </source>
</evidence>
<dbReference type="PANTHER" id="PTHR21049:SF0">
    <property type="entry name" value="DOLICHYL-DIPHOSPHOOLIGOSACCHARIDE--PROTEIN GLYCOSYLTRANSFERASE SUBUNIT 1"/>
    <property type="match status" value="1"/>
</dbReference>
<evidence type="ECO:0000256" key="3">
    <source>
        <dbReference type="ARBA" id="ARBA00004922"/>
    </source>
</evidence>
<evidence type="ECO:0000256" key="11">
    <source>
        <dbReference type="RuleBase" id="RU361143"/>
    </source>
</evidence>
<dbReference type="UniPathway" id="UPA00378"/>
<dbReference type="Proteomes" id="UP000719412">
    <property type="component" value="Unassembled WGS sequence"/>
</dbReference>
<dbReference type="GO" id="GO:0008250">
    <property type="term" value="C:oligosaccharyltransferase complex"/>
    <property type="evidence" value="ECO:0007669"/>
    <property type="project" value="UniProtKB-UniRule"/>
</dbReference>
<evidence type="ECO:0000313" key="12">
    <source>
        <dbReference type="EMBL" id="KAH0820169.1"/>
    </source>
</evidence>
<keyword evidence="8 11" id="KW-0256">Endoplasmic reticulum</keyword>